<dbReference type="PANTHER" id="PTHR41878">
    <property type="entry name" value="LEXA REPRESSOR-RELATED"/>
    <property type="match status" value="1"/>
</dbReference>
<evidence type="ECO:0000313" key="3">
    <source>
        <dbReference type="Proteomes" id="UP000823842"/>
    </source>
</evidence>
<feature type="domain" description="Plasmid pRiA4b Orf3-like" evidence="1">
    <location>
        <begin position="4"/>
        <end position="140"/>
    </location>
</feature>
<reference evidence="2" key="1">
    <citation type="journal article" date="2021" name="PeerJ">
        <title>Extensive microbial diversity within the chicken gut microbiome revealed by metagenomics and culture.</title>
        <authorList>
            <person name="Gilroy R."/>
            <person name="Ravi A."/>
            <person name="Getino M."/>
            <person name="Pursley I."/>
            <person name="Horton D.L."/>
            <person name="Alikhan N.F."/>
            <person name="Baker D."/>
            <person name="Gharbi K."/>
            <person name="Hall N."/>
            <person name="Watson M."/>
            <person name="Adriaenssens E.M."/>
            <person name="Foster-Nyarko E."/>
            <person name="Jarju S."/>
            <person name="Secka A."/>
            <person name="Antonio M."/>
            <person name="Oren A."/>
            <person name="Chaudhuri R.R."/>
            <person name="La Ragione R."/>
            <person name="Hildebrand F."/>
            <person name="Pallen M.J."/>
        </authorList>
    </citation>
    <scope>NUCLEOTIDE SEQUENCE</scope>
    <source>
        <strain evidence="2">ChiSjej1B19-5720</strain>
    </source>
</reference>
<dbReference type="Pfam" id="PF07929">
    <property type="entry name" value="PRiA4_ORF3"/>
    <property type="match status" value="1"/>
</dbReference>
<dbReference type="PANTHER" id="PTHR41878:SF1">
    <property type="entry name" value="TNPR PROTEIN"/>
    <property type="match status" value="1"/>
</dbReference>
<evidence type="ECO:0000313" key="2">
    <source>
        <dbReference type="EMBL" id="HJB27343.1"/>
    </source>
</evidence>
<name>A0A9D2RUM0_9FIRM</name>
<dbReference type="InterPro" id="IPR012912">
    <property type="entry name" value="Plasmid_pRiA4b_Orf3-like"/>
</dbReference>
<dbReference type="SUPFAM" id="SSF159941">
    <property type="entry name" value="MM3350-like"/>
    <property type="match status" value="1"/>
</dbReference>
<dbReference type="InterPro" id="IPR024047">
    <property type="entry name" value="MM3350-like_sf"/>
</dbReference>
<dbReference type="Proteomes" id="UP000823842">
    <property type="component" value="Unassembled WGS sequence"/>
</dbReference>
<dbReference type="EMBL" id="DWYZ01000024">
    <property type="protein sequence ID" value="HJB27343.1"/>
    <property type="molecule type" value="Genomic_DNA"/>
</dbReference>
<gene>
    <name evidence="2" type="ORF">IAA06_00920</name>
</gene>
<accession>A0A9D2RUM0</accession>
<protein>
    <submittedName>
        <fullName evidence="2">Plasmid pRiA4b ORF-3 family protein</fullName>
    </submittedName>
</protein>
<organism evidence="2 3">
    <name type="scientific">Candidatus Blautia faecavium</name>
    <dbReference type="NCBI Taxonomy" id="2838487"/>
    <lineage>
        <taxon>Bacteria</taxon>
        <taxon>Bacillati</taxon>
        <taxon>Bacillota</taxon>
        <taxon>Clostridia</taxon>
        <taxon>Lachnospirales</taxon>
        <taxon>Lachnospiraceae</taxon>
        <taxon>Blautia</taxon>
    </lineage>
</organism>
<proteinExistence type="predicted"/>
<comment type="caution">
    <text evidence="2">The sequence shown here is derived from an EMBL/GenBank/DDBJ whole genome shotgun (WGS) entry which is preliminary data.</text>
</comment>
<dbReference type="Gene3D" id="3.10.290.30">
    <property type="entry name" value="MM3350-like"/>
    <property type="match status" value="1"/>
</dbReference>
<sequence length="538" mass="63661">MSKGYQLKITIKGSKPPIWRRVIVPDKITFRDLDDIIEALFGWTHEHLYEFSFGQAGSFSGRPYQDSEDTVDEYIDEWMEENRIFTYIYDFGDDWIHTIKVEKIIDREERYPEVLKSKGPYMIEDCGGLWGFYEHIDEAEPFDLDEANNILADFHYPVELYDSEDDIDNSMGDLKKLEENLRSCHSQIDSLRDVFMQYPKNDLIQIAHLHNFRRYSKLNKSELAEWLKNHLLETVYMKGQILKCTEIELNLFEKAIAQNGILVPIQFVENSLLLCTYAGYNDTCHFLQIPRDVQEKYQKICTPEFRQEIERQFLLTSYCHAAVYLYGVVTKKDILDIYHKYEKKEVSEKVLDKVLSQLCEKSEDYILANGYFMDERLYDDTEYRYILEEQRQYPRYFPDSREEMLAYGNSAGQYLSNELYFFAEYLEKNQNLDPAKITSLYLYVIDSLRMNREYKEISLLCLNSGCKLNTQKKIRELMSNLDRLDLVLRKWEFNGHNKKEISPEEPNAEPENTKILPFKKAAKIYPNDLCPCGSGKNL</sequence>
<evidence type="ECO:0000259" key="1">
    <source>
        <dbReference type="Pfam" id="PF07929"/>
    </source>
</evidence>
<reference evidence="2" key="2">
    <citation type="submission" date="2021-04" db="EMBL/GenBank/DDBJ databases">
        <authorList>
            <person name="Gilroy R."/>
        </authorList>
    </citation>
    <scope>NUCLEOTIDE SEQUENCE</scope>
    <source>
        <strain evidence="2">ChiSjej1B19-5720</strain>
    </source>
</reference>
<dbReference type="AlphaFoldDB" id="A0A9D2RUM0"/>